<dbReference type="Gene3D" id="3.40.630.10">
    <property type="entry name" value="Zn peptidases"/>
    <property type="match status" value="1"/>
</dbReference>
<keyword evidence="8" id="KW-0645">Protease</keyword>
<dbReference type="InterPro" id="IPR011989">
    <property type="entry name" value="ARM-like"/>
</dbReference>
<comment type="cofactor">
    <cofactor evidence="1">
        <name>Zn(2+)</name>
        <dbReference type="ChEBI" id="CHEBI:29105"/>
    </cofactor>
</comment>
<dbReference type="SUPFAM" id="SSF53187">
    <property type="entry name" value="Zn-dependent exopeptidases"/>
    <property type="match status" value="1"/>
</dbReference>
<feature type="active site" description="Proton donor/acceptor" evidence="5">
    <location>
        <position position="1023"/>
    </location>
</feature>
<dbReference type="InterPro" id="IPR050821">
    <property type="entry name" value="Cytosolic_carboxypeptidase"/>
</dbReference>
<sequence>MTAPSSETPRRILAVLSTLRANLKPLPAWRKMSKSAMKHFVASYTGGIPLLVSILEKSQDQHIRHFAILIMEKMLLHKSGGSEYAQTFVLHGAVDHLLKLIVKCQLSWGDDFICSLYRVTVKVSEEDKKFAVKARFLGVLPVIVSHIKAYAKRYKVLNIILKLLKKIMASSVNATKLSKDGLPRELLRFLDEPKRITIIPVLDAISEATRTRHATRQFVKEDVISRILQIIFSTSASNSNKMNSTICKIGLRILVHLTQIKIGREKLLAAGAIPSLSMWGRTLLEIPGNRYNCLISLVSSVVQRCLPPRPLPVRKLSNPVVFTFTESLCLNESDSSEGRNDDTLSLASSTLSSAESGTDSEEEMQPLAGHIETPYNECIEQFAVFFNELNEQHHMKPHFASGDEAQSSTFKNTLCDKLISSPVIELRDLKLNSQIPKIIQRYPTVQATRKDASRKLRKPTSDAPIYMREKVAKSTSLTSVTVSQAINTKTSKRPNHTDSTCYTSDIASSKLVCDKNFHLTESERVHLLQSAREERKNQKFLETVSLSDIYLKQAVNTISVSPFVKLAYPDVRGCLSTAEAPTKLLKPDPLLIRQEVHKHTEQMSESDYIFDEVYSLDNILNDNASTSVPLNNKDEQRIYSEQQSDRLQFEARFESGNLRKAFWRGGGEYDLILNPDINSKCHLQWFYFEVSGMKSDFPYTFNIINMEKSTSQFNEGMCPVMFSVRNHVEKKQGWMRVGSNICYFKNHFTQGSSINSIFRNKPYYTLTFTVTFQHSNDVCYFAYHYPYTFSTLQTHIYYWMNSHDTTTIYFKKDELCKTLSGNSVPLLTITAKPLDQKRPYIFLTARVHPGESNSSWVMKGSLDFLLCNKAQRLREMYIFKIVPMLNPDGVINGCHRCSLSGQDLNRQWIAPNMHLHPSIFYTKSLIHYTVFKNKKPQVFCDYHGHSRRSNAFFFGCNPEQSWWPSDETKQDCESFKILPIIMNEMAPTFNLDDCEFSVERSRESTGRVTVWRQFDVALSYTLECSYGGCNQGKY</sequence>
<dbReference type="Pfam" id="PF18027">
    <property type="entry name" value="Pepdidase_M14_N"/>
    <property type="match status" value="1"/>
</dbReference>
<name>A0A087TIJ9_STEMI</name>
<keyword evidence="8" id="KW-0121">Carboxypeptidase</keyword>
<dbReference type="EC" id="3.4.17.24" evidence="4"/>
<dbReference type="STRING" id="407821.A0A087TIJ9"/>
<organism evidence="8 9">
    <name type="scientific">Stegodyphus mimosarum</name>
    <name type="common">African social velvet spider</name>
    <dbReference type="NCBI Taxonomy" id="407821"/>
    <lineage>
        <taxon>Eukaryota</taxon>
        <taxon>Metazoa</taxon>
        <taxon>Ecdysozoa</taxon>
        <taxon>Arthropoda</taxon>
        <taxon>Chelicerata</taxon>
        <taxon>Arachnida</taxon>
        <taxon>Araneae</taxon>
        <taxon>Araneomorphae</taxon>
        <taxon>Entelegynae</taxon>
        <taxon>Eresoidea</taxon>
        <taxon>Eresidae</taxon>
        <taxon>Stegodyphus</taxon>
    </lineage>
</organism>
<dbReference type="InterPro" id="IPR040626">
    <property type="entry name" value="Pepdidase_M14_N"/>
</dbReference>
<evidence type="ECO:0000256" key="3">
    <source>
        <dbReference type="ARBA" id="ARBA00024524"/>
    </source>
</evidence>
<dbReference type="InterPro" id="IPR016024">
    <property type="entry name" value="ARM-type_fold"/>
</dbReference>
<dbReference type="Pfam" id="PF25571">
    <property type="entry name" value="TPR_CCP1_N"/>
    <property type="match status" value="1"/>
</dbReference>
<dbReference type="OMA" id="CESSICP"/>
<evidence type="ECO:0000259" key="7">
    <source>
        <dbReference type="PROSITE" id="PS52035"/>
    </source>
</evidence>
<proteinExistence type="inferred from homology"/>
<feature type="compositionally biased region" description="Low complexity" evidence="6">
    <location>
        <begin position="343"/>
        <end position="357"/>
    </location>
</feature>
<keyword evidence="9" id="KW-1185">Reference proteome</keyword>
<protein>
    <recommendedName>
        <fullName evidence="4">tubulin-glutamate carboxypeptidase</fullName>
        <ecNumber evidence="4">3.4.17.24</ecNumber>
    </recommendedName>
</protein>
<evidence type="ECO:0000313" key="9">
    <source>
        <dbReference type="Proteomes" id="UP000054359"/>
    </source>
</evidence>
<dbReference type="InterPro" id="IPR000834">
    <property type="entry name" value="Peptidase_M14"/>
</dbReference>
<dbReference type="Pfam" id="PF00246">
    <property type="entry name" value="Peptidase_M14"/>
    <property type="match status" value="1"/>
</dbReference>
<feature type="region of interest" description="Disordered" evidence="6">
    <location>
        <begin position="332"/>
        <end position="364"/>
    </location>
</feature>
<dbReference type="Proteomes" id="UP000054359">
    <property type="component" value="Unassembled WGS sequence"/>
</dbReference>
<comment type="catalytic activity">
    <reaction evidence="3">
        <text>C-terminal L-alpha-aminoacyl-L-glutamyl-L-glutamyl-[tubulin] + H2O = C-terminal L-alpha-aminoacyl-L-glutamyl-[tubulin] + L-glutamate</text>
        <dbReference type="Rhea" id="RHEA:63792"/>
        <dbReference type="Rhea" id="RHEA-COMP:16435"/>
        <dbReference type="Rhea" id="RHEA-COMP:16436"/>
        <dbReference type="ChEBI" id="CHEBI:15377"/>
        <dbReference type="ChEBI" id="CHEBI:29985"/>
        <dbReference type="ChEBI" id="CHEBI:149555"/>
        <dbReference type="ChEBI" id="CHEBI:149556"/>
        <dbReference type="EC" id="3.4.17.24"/>
    </reaction>
    <physiologicalReaction direction="left-to-right" evidence="3">
        <dbReference type="Rhea" id="RHEA:63793"/>
    </physiologicalReaction>
</comment>
<dbReference type="Gene3D" id="1.25.10.10">
    <property type="entry name" value="Leucine-rich Repeat Variant"/>
    <property type="match status" value="1"/>
</dbReference>
<evidence type="ECO:0000256" key="1">
    <source>
        <dbReference type="ARBA" id="ARBA00001947"/>
    </source>
</evidence>
<evidence type="ECO:0000256" key="2">
    <source>
        <dbReference type="ARBA" id="ARBA00005988"/>
    </source>
</evidence>
<dbReference type="GO" id="GO:0006508">
    <property type="term" value="P:proteolysis"/>
    <property type="evidence" value="ECO:0007669"/>
    <property type="project" value="InterPro"/>
</dbReference>
<evidence type="ECO:0000256" key="5">
    <source>
        <dbReference type="PROSITE-ProRule" id="PRU01379"/>
    </source>
</evidence>
<dbReference type="PROSITE" id="PS52035">
    <property type="entry name" value="PEPTIDASE_M14"/>
    <property type="match status" value="1"/>
</dbReference>
<accession>A0A087TIJ9</accession>
<dbReference type="PANTHER" id="PTHR12756:SF11">
    <property type="entry name" value="CYTOSOLIC CARBOXYPEPTIDASE 1"/>
    <property type="match status" value="1"/>
</dbReference>
<dbReference type="AlphaFoldDB" id="A0A087TIJ9"/>
<keyword evidence="8" id="KW-0378">Hydrolase</keyword>
<dbReference type="PANTHER" id="PTHR12756">
    <property type="entry name" value="CYTOSOLIC CARBOXYPEPTIDASE"/>
    <property type="match status" value="1"/>
</dbReference>
<dbReference type="GO" id="GO:0008270">
    <property type="term" value="F:zinc ion binding"/>
    <property type="evidence" value="ECO:0007669"/>
    <property type="project" value="InterPro"/>
</dbReference>
<evidence type="ECO:0000313" key="8">
    <source>
        <dbReference type="EMBL" id="KFM64938.1"/>
    </source>
</evidence>
<feature type="domain" description="Peptidase M14" evidence="7">
    <location>
        <begin position="785"/>
        <end position="1034"/>
    </location>
</feature>
<gene>
    <name evidence="8" type="ORF">X975_13859</name>
</gene>
<dbReference type="GO" id="GO:0004181">
    <property type="term" value="F:metallocarboxypeptidase activity"/>
    <property type="evidence" value="ECO:0007669"/>
    <property type="project" value="InterPro"/>
</dbReference>
<dbReference type="OrthoDB" id="10253041at2759"/>
<dbReference type="Gene3D" id="2.60.40.3120">
    <property type="match status" value="1"/>
</dbReference>
<comment type="similarity">
    <text evidence="2 5">Belongs to the peptidase M14 family.</text>
</comment>
<feature type="non-terminal residue" evidence="8">
    <location>
        <position position="1034"/>
    </location>
</feature>
<evidence type="ECO:0000256" key="4">
    <source>
        <dbReference type="ARBA" id="ARBA00026108"/>
    </source>
</evidence>
<evidence type="ECO:0000256" key="6">
    <source>
        <dbReference type="SAM" id="MobiDB-lite"/>
    </source>
</evidence>
<dbReference type="SUPFAM" id="SSF48371">
    <property type="entry name" value="ARM repeat"/>
    <property type="match status" value="1"/>
</dbReference>
<reference evidence="8 9" key="1">
    <citation type="submission" date="2013-11" db="EMBL/GenBank/DDBJ databases">
        <title>Genome sequencing of Stegodyphus mimosarum.</title>
        <authorList>
            <person name="Bechsgaard J."/>
        </authorList>
    </citation>
    <scope>NUCLEOTIDE SEQUENCE [LARGE SCALE GENOMIC DNA]</scope>
</reference>
<dbReference type="EMBL" id="KK115364">
    <property type="protein sequence ID" value="KFM64938.1"/>
    <property type="molecule type" value="Genomic_DNA"/>
</dbReference>